<gene>
    <name evidence="2" type="ORF">FPZ08_04610</name>
</gene>
<dbReference type="Proteomes" id="UP000315364">
    <property type="component" value="Chromosome"/>
</dbReference>
<proteinExistence type="predicted"/>
<dbReference type="KEGG" id="dea:FPZ08_04610"/>
<keyword evidence="1" id="KW-1133">Transmembrane helix</keyword>
<keyword evidence="1" id="KW-0812">Transmembrane</keyword>
<feature type="transmembrane region" description="Helical" evidence="1">
    <location>
        <begin position="36"/>
        <end position="58"/>
    </location>
</feature>
<evidence type="ECO:0000313" key="3">
    <source>
        <dbReference type="Proteomes" id="UP000315364"/>
    </source>
</evidence>
<dbReference type="AlphaFoldDB" id="A0A5B8M0I8"/>
<dbReference type="EMBL" id="CP042304">
    <property type="protein sequence ID" value="QDZ13190.1"/>
    <property type="molecule type" value="Genomic_DNA"/>
</dbReference>
<keyword evidence="1" id="KW-0472">Membrane</keyword>
<name>A0A5B8M0I8_9HYPH</name>
<keyword evidence="3" id="KW-1185">Reference proteome</keyword>
<organism evidence="2 3">
    <name type="scientific">Devosia ginsengisoli</name>
    <dbReference type="NCBI Taxonomy" id="400770"/>
    <lineage>
        <taxon>Bacteria</taxon>
        <taxon>Pseudomonadati</taxon>
        <taxon>Pseudomonadota</taxon>
        <taxon>Alphaproteobacteria</taxon>
        <taxon>Hyphomicrobiales</taxon>
        <taxon>Devosiaceae</taxon>
        <taxon>Devosia</taxon>
    </lineage>
</organism>
<protein>
    <submittedName>
        <fullName evidence="2">Uncharacterized protein</fullName>
    </submittedName>
</protein>
<sequence>MLAVILVASCGLALGAGLLLARLGFLGTCQDGSCELVAAVYVMPIGGILLYFASLVVWSRLAKRQRNRDA</sequence>
<evidence type="ECO:0000256" key="1">
    <source>
        <dbReference type="SAM" id="Phobius"/>
    </source>
</evidence>
<dbReference type="OrthoDB" id="8456786at2"/>
<accession>A0A5B8M0I8</accession>
<evidence type="ECO:0000313" key="2">
    <source>
        <dbReference type="EMBL" id="QDZ13190.1"/>
    </source>
</evidence>
<reference evidence="2 3" key="1">
    <citation type="submission" date="2019-07" db="EMBL/GenBank/DDBJ databases">
        <title>Full genome sequence of Devosia sp. Gsoil 520.</title>
        <authorList>
            <person name="Im W.-T."/>
        </authorList>
    </citation>
    <scope>NUCLEOTIDE SEQUENCE [LARGE SCALE GENOMIC DNA]</scope>
    <source>
        <strain evidence="2 3">Gsoil 520</strain>
    </source>
</reference>